<feature type="compositionally biased region" description="Polar residues" evidence="1">
    <location>
        <begin position="41"/>
        <end position="57"/>
    </location>
</feature>
<comment type="caution">
    <text evidence="3">The sequence shown here is derived from an EMBL/GenBank/DDBJ whole genome shotgun (WGS) entry which is preliminary data.</text>
</comment>
<name>A0ABW3PZX3_9BACL</name>
<sequence>MIKKIVLTTFVITMISGAFITINSKNSNSAINADSSSSSKPTATNETITTTVSSGTELKTPEETKDFYPLDLSDVGKITTHHGRFTRVVEQTIFDESQIAREMKEIGPKTMQIILDYGIFLREEESEYRSK</sequence>
<dbReference type="RefSeq" id="WP_091157137.1">
    <property type="nucleotide sequence ID" value="NZ_JBHTKX010000001.1"/>
</dbReference>
<keyword evidence="4" id="KW-1185">Reference proteome</keyword>
<organism evidence="3 4">
    <name type="scientific">Paenibacillus provencensis</name>
    <dbReference type="NCBI Taxonomy" id="441151"/>
    <lineage>
        <taxon>Bacteria</taxon>
        <taxon>Bacillati</taxon>
        <taxon>Bacillota</taxon>
        <taxon>Bacilli</taxon>
        <taxon>Bacillales</taxon>
        <taxon>Paenibacillaceae</taxon>
        <taxon>Paenibacillus</taxon>
    </lineage>
</organism>
<accession>A0ABW3PZX3</accession>
<protein>
    <recommendedName>
        <fullName evidence="5">Helix-hairpin-helix motif-containing protein</fullName>
    </recommendedName>
</protein>
<feature type="signal peptide" evidence="2">
    <location>
        <begin position="1"/>
        <end position="20"/>
    </location>
</feature>
<feature type="chain" id="PRO_5045654494" description="Helix-hairpin-helix motif-containing protein" evidence="2">
    <location>
        <begin position="21"/>
        <end position="131"/>
    </location>
</feature>
<reference evidence="4" key="1">
    <citation type="journal article" date="2019" name="Int. J. Syst. Evol. Microbiol.">
        <title>The Global Catalogue of Microorganisms (GCM) 10K type strain sequencing project: providing services to taxonomists for standard genome sequencing and annotation.</title>
        <authorList>
            <consortium name="The Broad Institute Genomics Platform"/>
            <consortium name="The Broad Institute Genome Sequencing Center for Infectious Disease"/>
            <person name="Wu L."/>
            <person name="Ma J."/>
        </authorList>
    </citation>
    <scope>NUCLEOTIDE SEQUENCE [LARGE SCALE GENOMIC DNA]</scope>
    <source>
        <strain evidence="4">CCUG 53519</strain>
    </source>
</reference>
<evidence type="ECO:0000256" key="2">
    <source>
        <dbReference type="SAM" id="SignalP"/>
    </source>
</evidence>
<proteinExistence type="predicted"/>
<keyword evidence="2" id="KW-0732">Signal</keyword>
<gene>
    <name evidence="3" type="ORF">ACFQ3J_04590</name>
</gene>
<evidence type="ECO:0000313" key="3">
    <source>
        <dbReference type="EMBL" id="MFD1127455.1"/>
    </source>
</evidence>
<evidence type="ECO:0000256" key="1">
    <source>
        <dbReference type="SAM" id="MobiDB-lite"/>
    </source>
</evidence>
<dbReference type="Proteomes" id="UP001597169">
    <property type="component" value="Unassembled WGS sequence"/>
</dbReference>
<feature type="region of interest" description="Disordered" evidence="1">
    <location>
        <begin position="30"/>
        <end position="60"/>
    </location>
</feature>
<evidence type="ECO:0000313" key="4">
    <source>
        <dbReference type="Proteomes" id="UP001597169"/>
    </source>
</evidence>
<feature type="compositionally biased region" description="Low complexity" evidence="1">
    <location>
        <begin position="30"/>
        <end position="40"/>
    </location>
</feature>
<evidence type="ECO:0008006" key="5">
    <source>
        <dbReference type="Google" id="ProtNLM"/>
    </source>
</evidence>
<dbReference type="EMBL" id="JBHTKX010000001">
    <property type="protein sequence ID" value="MFD1127455.1"/>
    <property type="molecule type" value="Genomic_DNA"/>
</dbReference>